<comment type="caution">
    <text evidence="19">The sequence shown here is derived from an EMBL/GenBank/DDBJ whole genome shotgun (WGS) entry which is preliminary data.</text>
</comment>
<dbReference type="GO" id="GO:0019752">
    <property type="term" value="P:carboxylic acid metabolic process"/>
    <property type="evidence" value="ECO:0007669"/>
    <property type="project" value="InterPro"/>
</dbReference>
<evidence type="ECO:0000313" key="20">
    <source>
        <dbReference type="Proteomes" id="UP000828390"/>
    </source>
</evidence>
<evidence type="ECO:0000256" key="9">
    <source>
        <dbReference type="ARBA" id="ARBA00022989"/>
    </source>
</evidence>
<comment type="subcellular location">
    <subcellularLocation>
        <location evidence="2">Endoplasmic reticulum membrane</location>
        <topology evidence="2">Single-pass membrane protein</topology>
    </subcellularLocation>
</comment>
<dbReference type="Gene3D" id="6.10.140.2150">
    <property type="match status" value="1"/>
</dbReference>
<dbReference type="AlphaFoldDB" id="A0A9D4RK11"/>
<dbReference type="GO" id="GO:0030170">
    <property type="term" value="F:pyridoxal phosphate binding"/>
    <property type="evidence" value="ECO:0007669"/>
    <property type="project" value="InterPro"/>
</dbReference>
<evidence type="ECO:0000256" key="15">
    <source>
        <dbReference type="ARBA" id="ARBA00042568"/>
    </source>
</evidence>
<dbReference type="EMBL" id="JAIWYP010000002">
    <property type="protein sequence ID" value="KAH3871561.1"/>
    <property type="molecule type" value="Genomic_DNA"/>
</dbReference>
<dbReference type="FunFam" id="6.10.140.2150:FF:000001">
    <property type="entry name" value="Sphingosine-1-phosphate lyase 1"/>
    <property type="match status" value="1"/>
</dbReference>
<dbReference type="Proteomes" id="UP000828390">
    <property type="component" value="Unassembled WGS sequence"/>
</dbReference>
<evidence type="ECO:0000256" key="17">
    <source>
        <dbReference type="RuleBase" id="RU000382"/>
    </source>
</evidence>
<evidence type="ECO:0000256" key="14">
    <source>
        <dbReference type="ARBA" id="ARBA00038965"/>
    </source>
</evidence>
<dbReference type="GO" id="GO:0030149">
    <property type="term" value="P:sphingolipid catabolic process"/>
    <property type="evidence" value="ECO:0007669"/>
    <property type="project" value="TreeGrafter"/>
</dbReference>
<dbReference type="FunFam" id="3.40.640.10:FF:000020">
    <property type="entry name" value="sphingosine-1-phosphate lyase 1"/>
    <property type="match status" value="1"/>
</dbReference>
<evidence type="ECO:0000256" key="18">
    <source>
        <dbReference type="SAM" id="Phobius"/>
    </source>
</evidence>
<comment type="pathway">
    <text evidence="4">Sphingolipid metabolism.</text>
</comment>
<dbReference type="InterPro" id="IPR015422">
    <property type="entry name" value="PyrdxlP-dep_Trfase_small"/>
</dbReference>
<dbReference type="Gene3D" id="3.40.640.10">
    <property type="entry name" value="Type I PLP-dependent aspartate aminotransferase-like (Major domain)"/>
    <property type="match status" value="1"/>
</dbReference>
<proteinExistence type="inferred from homology"/>
<reference evidence="19" key="2">
    <citation type="submission" date="2020-11" db="EMBL/GenBank/DDBJ databases">
        <authorList>
            <person name="McCartney M.A."/>
            <person name="Auch B."/>
            <person name="Kono T."/>
            <person name="Mallez S."/>
            <person name="Becker A."/>
            <person name="Gohl D.M."/>
            <person name="Silverstein K.A.T."/>
            <person name="Koren S."/>
            <person name="Bechman K.B."/>
            <person name="Herman A."/>
            <person name="Abrahante J.E."/>
            <person name="Garbe J."/>
        </authorList>
    </citation>
    <scope>NUCLEOTIDE SEQUENCE</scope>
    <source>
        <strain evidence="19">Duluth1</strain>
        <tissue evidence="19">Whole animal</tissue>
    </source>
</reference>
<dbReference type="InterPro" id="IPR015424">
    <property type="entry name" value="PyrdxlP-dep_Trfase"/>
</dbReference>
<evidence type="ECO:0000256" key="16">
    <source>
        <dbReference type="PIRSR" id="PIRSR602129-50"/>
    </source>
</evidence>
<feature type="modified residue" description="N6-(pyridoxal phosphate)lysine" evidence="16">
    <location>
        <position position="351"/>
    </location>
</feature>
<evidence type="ECO:0000256" key="6">
    <source>
        <dbReference type="ARBA" id="ARBA00022824"/>
    </source>
</evidence>
<keyword evidence="20" id="KW-1185">Reference proteome</keyword>
<dbReference type="EC" id="4.1.2.27" evidence="14"/>
<name>A0A9D4RK11_DREPO</name>
<evidence type="ECO:0000256" key="7">
    <source>
        <dbReference type="ARBA" id="ARBA00022898"/>
    </source>
</evidence>
<comment type="similarity">
    <text evidence="13">Belongs to the group II decarboxylase family. Sphingosine-1-phosphate lyase subfamily.</text>
</comment>
<comment type="pathway">
    <text evidence="3">Lipid metabolism; sphingolipid metabolism.</text>
</comment>
<evidence type="ECO:0000313" key="19">
    <source>
        <dbReference type="EMBL" id="KAH3871561.1"/>
    </source>
</evidence>
<keyword evidence="10" id="KW-0443">Lipid metabolism</keyword>
<keyword evidence="8" id="KW-0746">Sphingolipid metabolism</keyword>
<evidence type="ECO:0000256" key="12">
    <source>
        <dbReference type="ARBA" id="ARBA00023239"/>
    </source>
</evidence>
<feature type="transmembrane region" description="Helical" evidence="18">
    <location>
        <begin position="35"/>
        <end position="56"/>
    </location>
</feature>
<dbReference type="PANTHER" id="PTHR42735">
    <property type="match status" value="1"/>
</dbReference>
<protein>
    <recommendedName>
        <fullName evidence="14">sphinganine-1-phosphate aldolase</fullName>
        <ecNumber evidence="14">4.1.2.27</ecNumber>
    </recommendedName>
    <alternativeName>
        <fullName evidence="15">Sphingosine-1-phosphate aldolase</fullName>
    </alternativeName>
</protein>
<evidence type="ECO:0000256" key="4">
    <source>
        <dbReference type="ARBA" id="ARBA00004991"/>
    </source>
</evidence>
<dbReference type="InterPro" id="IPR050477">
    <property type="entry name" value="GrpII_AminoAcid_Decarb"/>
</dbReference>
<evidence type="ECO:0000256" key="5">
    <source>
        <dbReference type="ARBA" id="ARBA00022692"/>
    </source>
</evidence>
<dbReference type="SUPFAM" id="SSF53383">
    <property type="entry name" value="PLP-dependent transferases"/>
    <property type="match status" value="1"/>
</dbReference>
<keyword evidence="9 18" id="KW-1133">Transmembrane helix</keyword>
<evidence type="ECO:0000256" key="1">
    <source>
        <dbReference type="ARBA" id="ARBA00001933"/>
    </source>
</evidence>
<evidence type="ECO:0000256" key="8">
    <source>
        <dbReference type="ARBA" id="ARBA00022919"/>
    </source>
</evidence>
<sequence length="563" mass="61941">MEVVKKVATDVAQNVAPYLEEARLKVNASCQQFEGWQIIAFTFGVTLMLVSVYQWIFDEEYPIKARIVKGFFKFVKNLPIVKGKIQKEVDKNAKGVEDGFQKGIGSLPYVKRLPAKGMSEAQIMKELDKYQSLVTVEWSKGTVSGAVYNGGEELTDIITNAYKKFAWTNPLHPDMFPDVRKIEAEVVRMCCNMFNGDSNSCGTITTGGTESILLMCLAYRNRAREQGIRYPEMIVPTTVHAAFDKAAAMFHMKITHIPVDPITCKVNVRKMRSAINKNTCMLVGSAPGFPHGSVDPMEEIAALGLKYGIPVHTDCCLGGFLIPFMEKAGFDVPKVDFRVPGITSISADTHKYGFAPKGSSVILYSDKEYRKYQFFVQPNWSGGIYASPTLAGSRSGAIIASCWAAMMHFGEQGYVETTRQIIKTTRYIAAELAKIPGLYILGEPQVSVVAVASHDFNIFRLSDALHDKGYCLSVLQFPSAIHLCVTLPHTKPGAADAFLKEARSCVKEIMKDPKAKCGGIGAIYGMSQSIPDRSMVSEIAGLFLDACYSTTDPVDPKETNGVH</sequence>
<keyword evidence="11 18" id="KW-0472">Membrane</keyword>
<keyword evidence="12 17" id="KW-0456">Lyase</keyword>
<dbReference type="OrthoDB" id="10254570at2759"/>
<keyword evidence="5 18" id="KW-0812">Transmembrane</keyword>
<evidence type="ECO:0000256" key="2">
    <source>
        <dbReference type="ARBA" id="ARBA00004389"/>
    </source>
</evidence>
<dbReference type="GO" id="GO:0008117">
    <property type="term" value="F:sphinganine-1-phosphate aldolase activity"/>
    <property type="evidence" value="ECO:0007669"/>
    <property type="project" value="UniProtKB-EC"/>
</dbReference>
<dbReference type="Pfam" id="PF00282">
    <property type="entry name" value="Pyridoxal_deC"/>
    <property type="match status" value="1"/>
</dbReference>
<evidence type="ECO:0000256" key="13">
    <source>
        <dbReference type="ARBA" id="ARBA00038302"/>
    </source>
</evidence>
<dbReference type="InterPro" id="IPR002129">
    <property type="entry name" value="PyrdxlP-dep_de-COase"/>
</dbReference>
<evidence type="ECO:0000256" key="3">
    <source>
        <dbReference type="ARBA" id="ARBA00004760"/>
    </source>
</evidence>
<dbReference type="PANTHER" id="PTHR42735:SF6">
    <property type="entry name" value="SPHINGOSINE-1-PHOSPHATE LYASE 1"/>
    <property type="match status" value="1"/>
</dbReference>
<keyword evidence="7 16" id="KW-0663">Pyridoxal phosphate</keyword>
<reference evidence="19" key="1">
    <citation type="journal article" date="2019" name="bioRxiv">
        <title>The Genome of the Zebra Mussel, Dreissena polymorpha: A Resource for Invasive Species Research.</title>
        <authorList>
            <person name="McCartney M.A."/>
            <person name="Auch B."/>
            <person name="Kono T."/>
            <person name="Mallez S."/>
            <person name="Zhang Y."/>
            <person name="Obille A."/>
            <person name="Becker A."/>
            <person name="Abrahante J.E."/>
            <person name="Garbe J."/>
            <person name="Badalamenti J.P."/>
            <person name="Herman A."/>
            <person name="Mangelson H."/>
            <person name="Liachko I."/>
            <person name="Sullivan S."/>
            <person name="Sone E.D."/>
            <person name="Koren S."/>
            <person name="Silverstein K.A.T."/>
            <person name="Beckman K.B."/>
            <person name="Gohl D.M."/>
        </authorList>
    </citation>
    <scope>NUCLEOTIDE SEQUENCE</scope>
    <source>
        <strain evidence="19">Duluth1</strain>
        <tissue evidence="19">Whole animal</tissue>
    </source>
</reference>
<dbReference type="InterPro" id="IPR015421">
    <property type="entry name" value="PyrdxlP-dep_Trfase_major"/>
</dbReference>
<dbReference type="Gene3D" id="3.90.1150.10">
    <property type="entry name" value="Aspartate Aminotransferase, domain 1"/>
    <property type="match status" value="1"/>
</dbReference>
<gene>
    <name evidence="19" type="ORF">DPMN_034766</name>
</gene>
<evidence type="ECO:0000256" key="10">
    <source>
        <dbReference type="ARBA" id="ARBA00023098"/>
    </source>
</evidence>
<comment type="cofactor">
    <cofactor evidence="1 16 17">
        <name>pyridoxal 5'-phosphate</name>
        <dbReference type="ChEBI" id="CHEBI:597326"/>
    </cofactor>
</comment>
<organism evidence="19 20">
    <name type="scientific">Dreissena polymorpha</name>
    <name type="common">Zebra mussel</name>
    <name type="synonym">Mytilus polymorpha</name>
    <dbReference type="NCBI Taxonomy" id="45954"/>
    <lineage>
        <taxon>Eukaryota</taxon>
        <taxon>Metazoa</taxon>
        <taxon>Spiralia</taxon>
        <taxon>Lophotrochozoa</taxon>
        <taxon>Mollusca</taxon>
        <taxon>Bivalvia</taxon>
        <taxon>Autobranchia</taxon>
        <taxon>Heteroconchia</taxon>
        <taxon>Euheterodonta</taxon>
        <taxon>Imparidentia</taxon>
        <taxon>Neoheterodontei</taxon>
        <taxon>Myida</taxon>
        <taxon>Dreissenoidea</taxon>
        <taxon>Dreissenidae</taxon>
        <taxon>Dreissena</taxon>
    </lineage>
</organism>
<evidence type="ECO:0000256" key="11">
    <source>
        <dbReference type="ARBA" id="ARBA00023136"/>
    </source>
</evidence>
<dbReference type="GO" id="GO:0005789">
    <property type="term" value="C:endoplasmic reticulum membrane"/>
    <property type="evidence" value="ECO:0007669"/>
    <property type="project" value="UniProtKB-SubCell"/>
</dbReference>
<accession>A0A9D4RK11</accession>
<keyword evidence="6" id="KW-0256">Endoplasmic reticulum</keyword>